<protein>
    <submittedName>
        <fullName evidence="2">Uncharacterized protein</fullName>
    </submittedName>
</protein>
<proteinExistence type="predicted"/>
<dbReference type="Proteomes" id="UP000217881">
    <property type="component" value="Unassembled WGS sequence"/>
</dbReference>
<feature type="region of interest" description="Disordered" evidence="1">
    <location>
        <begin position="176"/>
        <end position="201"/>
    </location>
</feature>
<evidence type="ECO:0000256" key="1">
    <source>
        <dbReference type="SAM" id="MobiDB-lite"/>
    </source>
</evidence>
<evidence type="ECO:0000313" key="2">
    <source>
        <dbReference type="EMBL" id="PCC55223.1"/>
    </source>
</evidence>
<name>A0A2A3ZUT7_BREAU</name>
<sequence length="217" mass="23312">TLLCISPKFFERQLTDMYTQVVQTENWRLRLIPLVASSIAETVLGGTVSADGEGTLTLHTGAMYGPVSASFELLDQSPGESAGAWEDVVELGARATDSEPLALVGIFSDSVEVDENDTGAAVLEGGQEYRVRIHVRGRDDSGTDELIEPNLPARDHLLIQVWPSVVTEPEVLKMTSAKAKSDDENPEFYSGSGALTLGMGDPDFEALKAQSLRDAGE</sequence>
<reference evidence="2 3" key="1">
    <citation type="journal article" date="2017" name="Elife">
        <title>Extensive horizontal gene transfer in cheese-associated bacteria.</title>
        <authorList>
            <person name="Bonham K.S."/>
            <person name="Wolfe B.E."/>
            <person name="Dutton R.J."/>
        </authorList>
    </citation>
    <scope>NUCLEOTIDE SEQUENCE [LARGE SCALE GENOMIC DNA]</scope>
    <source>
        <strain evidence="2 3">738_8</strain>
    </source>
</reference>
<comment type="caution">
    <text evidence="2">The sequence shown here is derived from an EMBL/GenBank/DDBJ whole genome shotgun (WGS) entry which is preliminary data.</text>
</comment>
<feature type="non-terminal residue" evidence="2">
    <location>
        <position position="1"/>
    </location>
</feature>
<gene>
    <name evidence="2" type="ORF">CIK59_00125</name>
</gene>
<dbReference type="EMBL" id="NRHA01000003">
    <property type="protein sequence ID" value="PCC55223.1"/>
    <property type="molecule type" value="Genomic_DNA"/>
</dbReference>
<dbReference type="RefSeq" id="WP_205677644.1">
    <property type="nucleotide sequence ID" value="NZ_NRHA01000003.1"/>
</dbReference>
<organism evidence="2 3">
    <name type="scientific">Brevibacterium aurantiacum</name>
    <dbReference type="NCBI Taxonomy" id="273384"/>
    <lineage>
        <taxon>Bacteria</taxon>
        <taxon>Bacillati</taxon>
        <taxon>Actinomycetota</taxon>
        <taxon>Actinomycetes</taxon>
        <taxon>Micrococcales</taxon>
        <taxon>Brevibacteriaceae</taxon>
        <taxon>Brevibacterium</taxon>
    </lineage>
</organism>
<dbReference type="AlphaFoldDB" id="A0A2A3ZUT7"/>
<accession>A0A2A3ZUT7</accession>
<evidence type="ECO:0000313" key="3">
    <source>
        <dbReference type="Proteomes" id="UP000217881"/>
    </source>
</evidence>